<keyword evidence="3" id="KW-1185">Reference proteome</keyword>
<comment type="caution">
    <text evidence="2">The sequence shown here is derived from an EMBL/GenBank/DDBJ whole genome shotgun (WGS) entry which is preliminary data.</text>
</comment>
<name>A0A8T1V2M1_9STRA</name>
<evidence type="ECO:0000256" key="1">
    <source>
        <dbReference type="SAM" id="MobiDB-lite"/>
    </source>
</evidence>
<dbReference type="Proteomes" id="UP000694044">
    <property type="component" value="Unassembled WGS sequence"/>
</dbReference>
<gene>
    <name evidence="2" type="ORF">PHYPSEUDO_001820</name>
</gene>
<dbReference type="EMBL" id="JAGDFM010001289">
    <property type="protein sequence ID" value="KAG7375325.1"/>
    <property type="molecule type" value="Genomic_DNA"/>
</dbReference>
<evidence type="ECO:0000313" key="3">
    <source>
        <dbReference type="Proteomes" id="UP000694044"/>
    </source>
</evidence>
<dbReference type="AlphaFoldDB" id="A0A8T1V2M1"/>
<accession>A0A8T1V2M1</accession>
<feature type="compositionally biased region" description="Low complexity" evidence="1">
    <location>
        <begin position="81"/>
        <end position="92"/>
    </location>
</feature>
<proteinExistence type="predicted"/>
<protein>
    <submittedName>
        <fullName evidence="2">Uncharacterized protein</fullName>
    </submittedName>
</protein>
<sequence length="242" mass="28544">MMHWGKLDKTPWAKYVPSWYFKKAESYLETLVDPPSPWPALKKFRLDAEVEIYQALFDEVEDEVDDEKRDESYKDDSAGTPSKPVRSSSPPAKRSRPAQDRKKSFLARKEYSELTKDELWVIEKPGRGIMSWRHYGILVKFPPGTANALEQTTGFPDYIPNLSKETEITELRKRWKPTRFRVIWDAEPWDVMYDESSKFLLLHRRSKLPQVVRDGLGLDDIVAFMSDHRRAFWLIGHWFFIT</sequence>
<feature type="compositionally biased region" description="Basic and acidic residues" evidence="1">
    <location>
        <begin position="66"/>
        <end position="77"/>
    </location>
</feature>
<feature type="region of interest" description="Disordered" evidence="1">
    <location>
        <begin position="63"/>
        <end position="103"/>
    </location>
</feature>
<reference evidence="2" key="1">
    <citation type="submission" date="2021-02" db="EMBL/GenBank/DDBJ databases">
        <authorList>
            <person name="Palmer J.M."/>
        </authorList>
    </citation>
    <scope>NUCLEOTIDE SEQUENCE</scope>
    <source>
        <strain evidence="2">SCRP734</strain>
    </source>
</reference>
<organism evidence="2 3">
    <name type="scientific">Phytophthora pseudosyringae</name>
    <dbReference type="NCBI Taxonomy" id="221518"/>
    <lineage>
        <taxon>Eukaryota</taxon>
        <taxon>Sar</taxon>
        <taxon>Stramenopiles</taxon>
        <taxon>Oomycota</taxon>
        <taxon>Peronosporomycetes</taxon>
        <taxon>Peronosporales</taxon>
        <taxon>Peronosporaceae</taxon>
        <taxon>Phytophthora</taxon>
    </lineage>
</organism>
<dbReference type="OrthoDB" id="100243at2759"/>
<evidence type="ECO:0000313" key="2">
    <source>
        <dbReference type="EMBL" id="KAG7375325.1"/>
    </source>
</evidence>